<dbReference type="EC" id="3.1.1.85" evidence="5"/>
<feature type="binding site" evidence="5">
    <location>
        <begin position="142"/>
        <end position="146"/>
    </location>
    <ligand>
        <name>substrate</name>
    </ligand>
</feature>
<feature type="active site" evidence="5">
    <location>
        <position position="234"/>
    </location>
</feature>
<keyword evidence="3 5" id="KW-0093">Biotin biosynthesis</keyword>
<keyword evidence="2 5" id="KW-0963">Cytoplasm</keyword>
<comment type="function">
    <text evidence="5">The physiological role of BioH is to remove the methyl group introduced by BioC when the pimeloyl moiety is complete. It allows to synthesize pimeloyl-ACP via the fatty acid synthetic pathway through the hydrolysis of the ester bonds of pimeloyl-ACP esters.</text>
</comment>
<dbReference type="InterPro" id="IPR000073">
    <property type="entry name" value="AB_hydrolase_1"/>
</dbReference>
<dbReference type="EMBL" id="JAVRIF010000005">
    <property type="protein sequence ID" value="MDT0604108.1"/>
    <property type="molecule type" value="Genomic_DNA"/>
</dbReference>
<evidence type="ECO:0000256" key="5">
    <source>
        <dbReference type="HAMAP-Rule" id="MF_01260"/>
    </source>
</evidence>
<evidence type="ECO:0000256" key="3">
    <source>
        <dbReference type="ARBA" id="ARBA00022756"/>
    </source>
</evidence>
<keyword evidence="4 5" id="KW-0378">Hydrolase</keyword>
<sequence length="259" mass="29182">MLKFTSSGAGLPLVFIHGWGLNSGVWQPSVKQLEQSFRIITVDLPGFGNNLDYQVSPYTIKNIAQHIADIIDEPAVIIGWSLGGIIATELACSHPDKVLGLITVASTPCFVEQENWPGIKPEVLSLFHRQLEEDTQKTINNFLKIQAMGSPHLRNDIKQLRELIMQYPMPSKSTLDLSLRFLEQEDQRQQLKLVSQPFLRIYGKLDGLVPKAVIEQVSLLAHESDVVIFEKASHAPFISELENFVEKLSSWLNQRFVSH</sequence>
<evidence type="ECO:0000313" key="7">
    <source>
        <dbReference type="EMBL" id="MDT0604108.1"/>
    </source>
</evidence>
<dbReference type="Pfam" id="PF00561">
    <property type="entry name" value="Abhydrolase_1"/>
    <property type="match status" value="1"/>
</dbReference>
<dbReference type="HAMAP" id="MF_01260">
    <property type="entry name" value="Carboxylester"/>
    <property type="match status" value="1"/>
</dbReference>
<feature type="binding site" evidence="5">
    <location>
        <position position="234"/>
    </location>
    <ligand>
        <name>substrate</name>
    </ligand>
</feature>
<comment type="pathway">
    <text evidence="5">Cofactor biosynthesis; biotin biosynthesis.</text>
</comment>
<evidence type="ECO:0000256" key="1">
    <source>
        <dbReference type="ARBA" id="ARBA00022487"/>
    </source>
</evidence>
<dbReference type="RefSeq" id="WP_311581596.1">
    <property type="nucleotide sequence ID" value="NZ_JAVRIF010000005.1"/>
</dbReference>
<comment type="similarity">
    <text evidence="5">Belongs to the AB hydrolase superfamily. Carboxylesterase BioH family.</text>
</comment>
<comment type="catalytic activity">
    <reaction evidence="5">
        <text>6-carboxyhexanoyl-[ACP] methyl ester + H2O = 6-carboxyhexanoyl-[ACP] + methanol + H(+)</text>
        <dbReference type="Rhea" id="RHEA:42700"/>
        <dbReference type="Rhea" id="RHEA-COMP:9955"/>
        <dbReference type="Rhea" id="RHEA-COMP:10186"/>
        <dbReference type="ChEBI" id="CHEBI:15377"/>
        <dbReference type="ChEBI" id="CHEBI:15378"/>
        <dbReference type="ChEBI" id="CHEBI:17790"/>
        <dbReference type="ChEBI" id="CHEBI:78846"/>
        <dbReference type="ChEBI" id="CHEBI:82735"/>
        <dbReference type="EC" id="3.1.1.85"/>
    </reaction>
</comment>
<evidence type="ECO:0000259" key="6">
    <source>
        <dbReference type="Pfam" id="PF00561"/>
    </source>
</evidence>
<dbReference type="PANTHER" id="PTHR43798:SF31">
    <property type="entry name" value="AB HYDROLASE SUPERFAMILY PROTEIN YCLE"/>
    <property type="match status" value="1"/>
</dbReference>
<dbReference type="SUPFAM" id="SSF53474">
    <property type="entry name" value="alpha/beta-Hydrolases"/>
    <property type="match status" value="1"/>
</dbReference>
<gene>
    <name evidence="5 7" type="primary">bioH</name>
    <name evidence="7" type="ORF">RM573_10940</name>
</gene>
<feature type="domain" description="AB hydrolase-1" evidence="6">
    <location>
        <begin position="12"/>
        <end position="240"/>
    </location>
</feature>
<evidence type="ECO:0000256" key="2">
    <source>
        <dbReference type="ARBA" id="ARBA00022490"/>
    </source>
</evidence>
<evidence type="ECO:0000256" key="4">
    <source>
        <dbReference type="ARBA" id="ARBA00022801"/>
    </source>
</evidence>
<dbReference type="GO" id="GO:0090499">
    <property type="term" value="F:pimelyl-[acyl-carrier protein] methyl ester esterase activity"/>
    <property type="evidence" value="ECO:0007669"/>
    <property type="project" value="UniProtKB-EC"/>
</dbReference>
<dbReference type="Gene3D" id="3.40.50.1820">
    <property type="entry name" value="alpha/beta hydrolase"/>
    <property type="match status" value="1"/>
</dbReference>
<accession>A0ABU3A4R9</accession>
<dbReference type="PANTHER" id="PTHR43798">
    <property type="entry name" value="MONOACYLGLYCEROL LIPASE"/>
    <property type="match status" value="1"/>
</dbReference>
<dbReference type="InterPro" id="IPR010076">
    <property type="entry name" value="BioH"/>
</dbReference>
<feature type="binding site" evidence="5">
    <location>
        <begin position="81"/>
        <end position="82"/>
    </location>
    <ligand>
        <name>substrate</name>
    </ligand>
</feature>
<keyword evidence="8" id="KW-1185">Reference proteome</keyword>
<evidence type="ECO:0000313" key="8">
    <source>
        <dbReference type="Proteomes" id="UP001266357"/>
    </source>
</evidence>
<proteinExistence type="inferred from homology"/>
<feature type="binding site" evidence="5">
    <location>
        <position position="19"/>
    </location>
    <ligand>
        <name>substrate</name>
    </ligand>
</feature>
<dbReference type="InterPro" id="IPR029058">
    <property type="entry name" value="AB_hydrolase_fold"/>
</dbReference>
<name>A0ABU3A4R9_9GAMM</name>
<feature type="active site" evidence="5">
    <location>
        <position position="206"/>
    </location>
</feature>
<reference evidence="7 8" key="1">
    <citation type="submission" date="2023-09" db="EMBL/GenBank/DDBJ databases">
        <authorList>
            <person name="Rey-Velasco X."/>
        </authorList>
    </citation>
    <scope>NUCLEOTIDE SEQUENCE [LARGE SCALE GENOMIC DNA]</scope>
    <source>
        <strain evidence="7 8">W431</strain>
    </source>
</reference>
<comment type="caution">
    <text evidence="7">The sequence shown here is derived from an EMBL/GenBank/DDBJ whole genome shotgun (WGS) entry which is preliminary data.</text>
</comment>
<keyword evidence="1 5" id="KW-0719">Serine esterase</keyword>
<comment type="subunit">
    <text evidence="5">Monomer.</text>
</comment>
<protein>
    <recommendedName>
        <fullName evidence="5">Pimeloyl-[acyl-carrier protein] methyl ester esterase</fullName>
        <ecNumber evidence="5">3.1.1.85</ecNumber>
    </recommendedName>
    <alternativeName>
        <fullName evidence="5">Biotin synthesis protein BioH</fullName>
    </alternativeName>
    <alternativeName>
        <fullName evidence="5">Carboxylesterase BioH</fullName>
    </alternativeName>
</protein>
<organism evidence="7 8">
    <name type="scientific">Thalassotalea castellviae</name>
    <dbReference type="NCBI Taxonomy" id="3075612"/>
    <lineage>
        <taxon>Bacteria</taxon>
        <taxon>Pseudomonadati</taxon>
        <taxon>Pseudomonadota</taxon>
        <taxon>Gammaproteobacteria</taxon>
        <taxon>Alteromonadales</taxon>
        <taxon>Colwelliaceae</taxon>
        <taxon>Thalassotalea</taxon>
    </lineage>
</organism>
<dbReference type="Proteomes" id="UP001266357">
    <property type="component" value="Unassembled WGS sequence"/>
</dbReference>
<dbReference type="NCBIfam" id="TIGR01738">
    <property type="entry name" value="bioH"/>
    <property type="match status" value="1"/>
</dbReference>
<feature type="active site" description="Nucleophile" evidence="5">
    <location>
        <position position="81"/>
    </location>
</feature>
<dbReference type="InterPro" id="IPR050266">
    <property type="entry name" value="AB_hydrolase_sf"/>
</dbReference>
<comment type="subcellular location">
    <subcellularLocation>
        <location evidence="5">Cytoplasm</location>
    </subcellularLocation>
</comment>
<dbReference type="PRINTS" id="PR00111">
    <property type="entry name" value="ABHYDROLASE"/>
</dbReference>